<protein>
    <submittedName>
        <fullName evidence="4">SlyX protein</fullName>
    </submittedName>
</protein>
<proteinExistence type="predicted"/>
<dbReference type="EMBL" id="UZAH01006975">
    <property type="protein sequence ID" value="VDO31995.1"/>
    <property type="molecule type" value="Genomic_DNA"/>
</dbReference>
<accession>A0A183FAK2</accession>
<keyword evidence="3" id="KW-1185">Reference proteome</keyword>
<evidence type="ECO:0000256" key="1">
    <source>
        <dbReference type="SAM" id="Coils"/>
    </source>
</evidence>
<reference evidence="2 3" key="1">
    <citation type="submission" date="2018-11" db="EMBL/GenBank/DDBJ databases">
        <authorList>
            <consortium name="Pathogen Informatics"/>
        </authorList>
    </citation>
    <scope>NUCLEOTIDE SEQUENCE [LARGE SCALE GENOMIC DNA]</scope>
</reference>
<dbReference type="WBParaSite" id="HPBE_0000319401-mRNA-1">
    <property type="protein sequence ID" value="HPBE_0000319401-mRNA-1"/>
    <property type="gene ID" value="HPBE_0000319401"/>
</dbReference>
<gene>
    <name evidence="2" type="ORF">HPBE_LOCUS3194</name>
</gene>
<reference evidence="4" key="2">
    <citation type="submission" date="2019-09" db="UniProtKB">
        <authorList>
            <consortium name="WormBaseParasite"/>
        </authorList>
    </citation>
    <scope>IDENTIFICATION</scope>
</reference>
<feature type="coiled-coil region" evidence="1">
    <location>
        <begin position="16"/>
        <end position="43"/>
    </location>
</feature>
<evidence type="ECO:0000313" key="3">
    <source>
        <dbReference type="Proteomes" id="UP000050761"/>
    </source>
</evidence>
<evidence type="ECO:0000313" key="2">
    <source>
        <dbReference type="EMBL" id="VDO31995.1"/>
    </source>
</evidence>
<accession>A0A3P7Y3Q6</accession>
<evidence type="ECO:0000313" key="4">
    <source>
        <dbReference type="WBParaSite" id="HPBE_0000319401-mRNA-1"/>
    </source>
</evidence>
<keyword evidence="1" id="KW-0175">Coiled coil</keyword>
<dbReference type="Proteomes" id="UP000050761">
    <property type="component" value="Unassembled WGS sequence"/>
</dbReference>
<dbReference type="AlphaFoldDB" id="A0A183FAK2"/>
<organism evidence="3 4">
    <name type="scientific">Heligmosomoides polygyrus</name>
    <name type="common">Parasitic roundworm</name>
    <dbReference type="NCBI Taxonomy" id="6339"/>
    <lineage>
        <taxon>Eukaryota</taxon>
        <taxon>Metazoa</taxon>
        <taxon>Ecdysozoa</taxon>
        <taxon>Nematoda</taxon>
        <taxon>Chromadorea</taxon>
        <taxon>Rhabditida</taxon>
        <taxon>Rhabditina</taxon>
        <taxon>Rhabditomorpha</taxon>
        <taxon>Strongyloidea</taxon>
        <taxon>Heligmosomidae</taxon>
        <taxon>Heligmosomoides</taxon>
    </lineage>
</organism>
<sequence>MSEDAIEKEVEAMMLLEGEDRTVADLQAQVAGLTEKVRQLAETQAPQ</sequence>
<name>A0A183FAK2_HELPZ</name>